<proteinExistence type="predicted"/>
<feature type="domain" description="RNA polymerase subunit H/Rpb5 C-terminal" evidence="2">
    <location>
        <begin position="146"/>
        <end position="218"/>
    </location>
</feature>
<organism evidence="3">
    <name type="scientific">viral metagenome</name>
    <dbReference type="NCBI Taxonomy" id="1070528"/>
    <lineage>
        <taxon>unclassified sequences</taxon>
        <taxon>metagenomes</taxon>
        <taxon>organismal metagenomes</taxon>
    </lineage>
</organism>
<dbReference type="GO" id="GO:0006362">
    <property type="term" value="P:transcription elongation by RNA polymerase I"/>
    <property type="evidence" value="ECO:0007669"/>
    <property type="project" value="TreeGrafter"/>
</dbReference>
<dbReference type="PANTHER" id="PTHR10535:SF0">
    <property type="entry name" value="DNA-DIRECTED RNA POLYMERASES I, II, AND III SUBUNIT RPABC1"/>
    <property type="match status" value="1"/>
</dbReference>
<dbReference type="GO" id="GO:0005665">
    <property type="term" value="C:RNA polymerase II, core complex"/>
    <property type="evidence" value="ECO:0007669"/>
    <property type="project" value="TreeGrafter"/>
</dbReference>
<dbReference type="GO" id="GO:0042797">
    <property type="term" value="P:tRNA transcription by RNA polymerase III"/>
    <property type="evidence" value="ECO:0007669"/>
    <property type="project" value="TreeGrafter"/>
</dbReference>
<dbReference type="GO" id="GO:0003899">
    <property type="term" value="F:DNA-directed RNA polymerase activity"/>
    <property type="evidence" value="ECO:0007669"/>
    <property type="project" value="InterPro"/>
</dbReference>
<evidence type="ECO:0000259" key="2">
    <source>
        <dbReference type="Pfam" id="PF01191"/>
    </source>
</evidence>
<dbReference type="GO" id="GO:0003677">
    <property type="term" value="F:DNA binding"/>
    <property type="evidence" value="ECO:0007669"/>
    <property type="project" value="InterPro"/>
</dbReference>
<dbReference type="EMBL" id="MN740925">
    <property type="protein sequence ID" value="QHU18154.1"/>
    <property type="molecule type" value="Genomic_DNA"/>
</dbReference>
<dbReference type="Pfam" id="PF01191">
    <property type="entry name" value="RNA_pol_Rpb5_C"/>
    <property type="match status" value="1"/>
</dbReference>
<dbReference type="SUPFAM" id="SSF55287">
    <property type="entry name" value="RPB5-like RNA polymerase subunit"/>
    <property type="match status" value="1"/>
</dbReference>
<evidence type="ECO:0000256" key="1">
    <source>
        <dbReference type="ARBA" id="ARBA00023163"/>
    </source>
</evidence>
<accession>A0A6C0KP69</accession>
<dbReference type="GO" id="GO:0006366">
    <property type="term" value="P:transcription by RNA polymerase II"/>
    <property type="evidence" value="ECO:0007669"/>
    <property type="project" value="TreeGrafter"/>
</dbReference>
<dbReference type="PIRSF" id="PIRSF000747">
    <property type="entry name" value="RPB5"/>
    <property type="match status" value="1"/>
</dbReference>
<dbReference type="InterPro" id="IPR014381">
    <property type="entry name" value="Arch_Rpo5/euc_Rpb5"/>
</dbReference>
<name>A0A6C0KP69_9ZZZZ</name>
<dbReference type="InterPro" id="IPR000783">
    <property type="entry name" value="RNA_pol_subH/Rpb5_C"/>
</dbReference>
<protein>
    <recommendedName>
        <fullName evidence="2">RNA polymerase subunit H/Rpb5 C-terminal domain-containing protein</fullName>
    </recommendedName>
</protein>
<dbReference type="InterPro" id="IPR035913">
    <property type="entry name" value="RPB5-like_sf"/>
</dbReference>
<dbReference type="Gene3D" id="3.90.940.20">
    <property type="entry name" value="RPB5-like RNA polymerase subunit"/>
    <property type="match status" value="1"/>
</dbReference>
<evidence type="ECO:0000313" key="3">
    <source>
        <dbReference type="EMBL" id="QHU18154.1"/>
    </source>
</evidence>
<reference evidence="3" key="1">
    <citation type="journal article" date="2020" name="Nature">
        <title>Giant virus diversity and host interactions through global metagenomics.</title>
        <authorList>
            <person name="Schulz F."/>
            <person name="Roux S."/>
            <person name="Paez-Espino D."/>
            <person name="Jungbluth S."/>
            <person name="Walsh D.A."/>
            <person name="Denef V.J."/>
            <person name="McMahon K.D."/>
            <person name="Konstantinidis K.T."/>
            <person name="Eloe-Fadrosh E.A."/>
            <person name="Kyrpides N.C."/>
            <person name="Woyke T."/>
        </authorList>
    </citation>
    <scope>NUCLEOTIDE SEQUENCE</scope>
    <source>
        <strain evidence="3">GVMAG-S-3300013006-138</strain>
    </source>
</reference>
<dbReference type="GO" id="GO:0005736">
    <property type="term" value="C:RNA polymerase I complex"/>
    <property type="evidence" value="ECO:0007669"/>
    <property type="project" value="TreeGrafter"/>
</dbReference>
<dbReference type="PANTHER" id="PTHR10535">
    <property type="entry name" value="DNA-DIRECTED RNA POLYMERASES I, II, AND III SUBUNIT RPABC1"/>
    <property type="match status" value="1"/>
</dbReference>
<dbReference type="GO" id="GO:0005666">
    <property type="term" value="C:RNA polymerase III complex"/>
    <property type="evidence" value="ECO:0007669"/>
    <property type="project" value="TreeGrafter"/>
</dbReference>
<dbReference type="AlphaFoldDB" id="A0A6C0KP69"/>
<keyword evidence="1" id="KW-0804">Transcription</keyword>
<sequence length="220" mass="24666">MNSETIDILYRSRITLLDHLETDGYDTTPYRKFSPKEIGEMVKAGPVQGAPPALMMELQRKEPVEGKHNKCLILYTLGKIKQKLVPFTTKIIENEEGGSTFDASTTELIIITLETIAPNFHATALACYNNHKAKVRFFQAAAIINNPLKHFLVPNHERVPANQEEELLKGLYAKKSQLPFIRFHEDPVARIIGLVPGEIVKITRPSLTAGECIGYRVCVP</sequence>